<feature type="region of interest" description="Disordered" evidence="1">
    <location>
        <begin position="282"/>
        <end position="308"/>
    </location>
</feature>
<name>A0A8T6QZY7_9MICO</name>
<reference evidence="3" key="1">
    <citation type="submission" date="2020-03" db="EMBL/GenBank/DDBJ databases">
        <title>Phycicoccus flavus sp. nov., a novel endophytic actinobacterium isolated from branch of Kandelia candel.</title>
        <authorList>
            <person name="Tuo L."/>
        </authorList>
    </citation>
    <scope>NUCLEOTIDE SEQUENCE</scope>
    <source>
        <strain evidence="3">CMS6Z-2</strain>
    </source>
</reference>
<dbReference type="Pfam" id="PF11271">
    <property type="entry name" value="PorA"/>
    <property type="match status" value="1"/>
</dbReference>
<organism evidence="3 4">
    <name type="scientific">Phycicoccus flavus</name>
    <dbReference type="NCBI Taxonomy" id="2502783"/>
    <lineage>
        <taxon>Bacteria</taxon>
        <taxon>Bacillati</taxon>
        <taxon>Actinomycetota</taxon>
        <taxon>Actinomycetes</taxon>
        <taxon>Micrococcales</taxon>
        <taxon>Intrasporangiaceae</taxon>
        <taxon>Phycicoccus</taxon>
    </lineage>
</organism>
<evidence type="ECO:0000256" key="2">
    <source>
        <dbReference type="SAM" id="Phobius"/>
    </source>
</evidence>
<evidence type="ECO:0000313" key="4">
    <source>
        <dbReference type="Proteomes" id="UP000287866"/>
    </source>
</evidence>
<keyword evidence="4" id="KW-1185">Reference proteome</keyword>
<keyword evidence="2" id="KW-0472">Membrane</keyword>
<proteinExistence type="predicted"/>
<gene>
    <name evidence="3" type="ORF">EPD83_004130</name>
</gene>
<dbReference type="Proteomes" id="UP000287866">
    <property type="component" value="Unassembled WGS sequence"/>
</dbReference>
<dbReference type="InterPro" id="IPR021424">
    <property type="entry name" value="PorA"/>
</dbReference>
<keyword evidence="2" id="KW-1133">Transmembrane helix</keyword>
<dbReference type="Gene3D" id="2.50.20.20">
    <property type="match status" value="1"/>
</dbReference>
<dbReference type="EMBL" id="SAYU02000008">
    <property type="protein sequence ID" value="NHA67247.1"/>
    <property type="molecule type" value="Genomic_DNA"/>
</dbReference>
<protein>
    <submittedName>
        <fullName evidence="3">DUF3068 domain-containing protein</fullName>
    </submittedName>
</protein>
<sequence length="308" mass="33088">MRKATGLVLLGLFGFLLVTAALTWLYVPGQLKKTPLDVDSTTRLAGQGTYLDEPEGPVAATSHSVADPANSDGSTVVFDTFTCVLRNPAGDVPDCLSGKDERTIILSSDRFATDRVTGLAVDAPKADLARPHEGLVNKWPFDPEKRTYAYWDGLLGRAVEATFEDEESVDGVATYRYHVAVDDQPAEITKGIQGNYSTDKTLWVDRTTGAIIDQQEHQVRSLPDGGTALDMRLGFTQDTVAANVASAKETNTQLGLLRIAPLVLLVLALLALAGGVALVRSTAGAPARRRRPQPKTVSLDEMRQGRSA</sequence>
<feature type="region of interest" description="Disordered" evidence="1">
    <location>
        <begin position="47"/>
        <end position="70"/>
    </location>
</feature>
<dbReference type="AlphaFoldDB" id="A0A8T6QZY7"/>
<feature type="transmembrane region" description="Helical" evidence="2">
    <location>
        <begin position="259"/>
        <end position="279"/>
    </location>
</feature>
<dbReference type="RefSeq" id="WP_165566245.1">
    <property type="nucleotide sequence ID" value="NZ_SAYU02000008.1"/>
</dbReference>
<accession>A0A8T6QZY7</accession>
<evidence type="ECO:0000313" key="3">
    <source>
        <dbReference type="EMBL" id="NHA67247.1"/>
    </source>
</evidence>
<keyword evidence="2" id="KW-0812">Transmembrane</keyword>
<feature type="compositionally biased region" description="Basic and acidic residues" evidence="1">
    <location>
        <begin position="298"/>
        <end position="308"/>
    </location>
</feature>
<evidence type="ECO:0000256" key="1">
    <source>
        <dbReference type="SAM" id="MobiDB-lite"/>
    </source>
</evidence>
<comment type="caution">
    <text evidence="3">The sequence shown here is derived from an EMBL/GenBank/DDBJ whole genome shotgun (WGS) entry which is preliminary data.</text>
</comment>